<dbReference type="InterPro" id="IPR050764">
    <property type="entry name" value="CbbQ/NirQ/NorQ/GpvN"/>
</dbReference>
<dbReference type="Gene3D" id="3.40.50.300">
    <property type="entry name" value="P-loop containing nucleotide triphosphate hydrolases"/>
    <property type="match status" value="1"/>
</dbReference>
<dbReference type="InterPro" id="IPR011704">
    <property type="entry name" value="ATPase_dyneun-rel_AAA"/>
</dbReference>
<comment type="caution">
    <text evidence="2">The sequence shown here is derived from an EMBL/GenBank/DDBJ whole genome shotgun (WGS) entry which is preliminary data.</text>
</comment>
<dbReference type="EMBL" id="JBJDOT010000002">
    <property type="protein sequence ID" value="MFK3862690.1"/>
    <property type="molecule type" value="Genomic_DNA"/>
</dbReference>
<evidence type="ECO:0000313" key="3">
    <source>
        <dbReference type="Proteomes" id="UP001620262"/>
    </source>
</evidence>
<dbReference type="SUPFAM" id="SSF52540">
    <property type="entry name" value="P-loop containing nucleoside triphosphate hydrolases"/>
    <property type="match status" value="1"/>
</dbReference>
<dbReference type="Proteomes" id="UP001620262">
    <property type="component" value="Unassembled WGS sequence"/>
</dbReference>
<dbReference type="Pfam" id="PF07728">
    <property type="entry name" value="AAA_5"/>
    <property type="match status" value="1"/>
</dbReference>
<gene>
    <name evidence="2" type="ORF">ACI2JU_02245</name>
</gene>
<name>A0ABW8KUW8_9GAMM</name>
<protein>
    <submittedName>
        <fullName evidence="2">AAA family ATPase</fullName>
    </submittedName>
</protein>
<dbReference type="RefSeq" id="WP_404674618.1">
    <property type="nucleotide sequence ID" value="NZ_JBJDOT010000002.1"/>
</dbReference>
<keyword evidence="3" id="KW-1185">Reference proteome</keyword>
<dbReference type="PANTHER" id="PTHR42759:SF1">
    <property type="entry name" value="MAGNESIUM-CHELATASE SUBUNIT CHLD"/>
    <property type="match status" value="1"/>
</dbReference>
<evidence type="ECO:0000313" key="2">
    <source>
        <dbReference type="EMBL" id="MFK3862690.1"/>
    </source>
</evidence>
<reference evidence="2 3" key="1">
    <citation type="submission" date="2024-11" db="EMBL/GenBank/DDBJ databases">
        <title>The Natural Products Discovery Center: Release of the First 8490 Sequenced Strains for Exploring Actinobacteria Biosynthetic Diversity.</title>
        <authorList>
            <person name="Kalkreuter E."/>
            <person name="Kautsar S.A."/>
            <person name="Yang D."/>
            <person name="Bader C.D."/>
            <person name="Teijaro C.N."/>
            <person name="Fluegel L."/>
            <person name="Davis C.M."/>
            <person name="Simpson J.R."/>
            <person name="Lauterbach L."/>
            <person name="Steele A.D."/>
            <person name="Gui C."/>
            <person name="Meng S."/>
            <person name="Li G."/>
            <person name="Viehrig K."/>
            <person name="Ye F."/>
            <person name="Su P."/>
            <person name="Kiefer A.F."/>
            <person name="Nichols A."/>
            <person name="Cepeda A.J."/>
            <person name="Yan W."/>
            <person name="Fan B."/>
            <person name="Jiang Y."/>
            <person name="Adhikari A."/>
            <person name="Zheng C.-J."/>
            <person name="Schuster L."/>
            <person name="Cowan T.M."/>
            <person name="Smanski M.J."/>
            <person name="Chevrette M.G."/>
            <person name="De Carvalho L.P.S."/>
            <person name="Shen B."/>
        </authorList>
    </citation>
    <scope>NUCLEOTIDE SEQUENCE [LARGE SCALE GENOMIC DNA]</scope>
    <source>
        <strain evidence="2 3">NPDC078403</strain>
    </source>
</reference>
<dbReference type="InterPro" id="IPR027417">
    <property type="entry name" value="P-loop_NTPase"/>
</dbReference>
<sequence length="351" mass="39149">MNEQIIRARAEQRYQVELVQLIATDSGARPSGWQLSASAVKRFICGDKQHNISRKYYGDDALVERAIVSLMGNNGLMMVGEPGTAKSMLSELLAAAISGTSELLIQGTAGTTEEQVKYSWNFAMLLANGPSFDALLKSPIYTAMEQGKLVRIEEITRCPQEIQDVLISLMSEKTLTIPELGIAIQAKPGFNVIATANLLDRGVNEMSSALKRRFNFETVPVLNDVKLEQELILSQVNARFINEAQQPQINEELVQLLVQVFHDLRNNLGAQSLDATLSTAEAVNIVHSCALHSLYWHQPMSAEQLVQQMHGTLIKDKPDDIKKLAHYLDAVVRERKEWRAFFDAGKALWMK</sequence>
<dbReference type="PANTHER" id="PTHR42759">
    <property type="entry name" value="MOXR FAMILY PROTEIN"/>
    <property type="match status" value="1"/>
</dbReference>
<feature type="domain" description="ATPase dynein-related AAA" evidence="1">
    <location>
        <begin position="76"/>
        <end position="214"/>
    </location>
</feature>
<proteinExistence type="predicted"/>
<organism evidence="2 3">
    <name type="scientific">Pseudoalteromonas rhizosphaerae</name>
    <dbReference type="NCBI Taxonomy" id="2518973"/>
    <lineage>
        <taxon>Bacteria</taxon>
        <taxon>Pseudomonadati</taxon>
        <taxon>Pseudomonadota</taxon>
        <taxon>Gammaproteobacteria</taxon>
        <taxon>Alteromonadales</taxon>
        <taxon>Pseudoalteromonadaceae</taxon>
        <taxon>Pseudoalteromonas</taxon>
    </lineage>
</organism>
<evidence type="ECO:0000259" key="1">
    <source>
        <dbReference type="Pfam" id="PF07728"/>
    </source>
</evidence>
<accession>A0ABW8KUW8</accession>